<feature type="transmembrane region" description="Helical" evidence="11">
    <location>
        <begin position="141"/>
        <end position="162"/>
    </location>
</feature>
<dbReference type="GO" id="GO:0005886">
    <property type="term" value="C:plasma membrane"/>
    <property type="evidence" value="ECO:0007669"/>
    <property type="project" value="UniProtKB-SubCell"/>
</dbReference>
<evidence type="ECO:0000256" key="3">
    <source>
        <dbReference type="ARBA" id="ARBA00022692"/>
    </source>
</evidence>
<dbReference type="PRINTS" id="PR00237">
    <property type="entry name" value="GPCRRHODOPSN"/>
</dbReference>
<dbReference type="InterPro" id="IPR017452">
    <property type="entry name" value="GPCR_Rhodpsn_7TM"/>
</dbReference>
<feature type="transmembrane region" description="Helical" evidence="11">
    <location>
        <begin position="204"/>
        <end position="226"/>
    </location>
</feature>
<dbReference type="AlphaFoldDB" id="A0A8T2IR55"/>
<feature type="transmembrane region" description="Helical" evidence="11">
    <location>
        <begin position="272"/>
        <end position="292"/>
    </location>
</feature>
<evidence type="ECO:0000256" key="1">
    <source>
        <dbReference type="ARBA" id="ARBA00004651"/>
    </source>
</evidence>
<keyword evidence="7 11" id="KW-0472">Membrane</keyword>
<dbReference type="InterPro" id="IPR050516">
    <property type="entry name" value="Olfactory_GPCR"/>
</dbReference>
<evidence type="ECO:0000256" key="9">
    <source>
        <dbReference type="ARBA" id="ARBA00023224"/>
    </source>
</evidence>
<dbReference type="SUPFAM" id="SSF81321">
    <property type="entry name" value="Family A G protein-coupled receptor-like"/>
    <property type="match status" value="1"/>
</dbReference>
<dbReference type="Gene3D" id="1.20.1070.10">
    <property type="entry name" value="Rhodopsin 7-helix transmembrane proteins"/>
    <property type="match status" value="1"/>
</dbReference>
<name>A0A8T2IR55_9PIPI</name>
<comment type="subcellular location">
    <subcellularLocation>
        <location evidence="1 11">Cell membrane</location>
        <topology evidence="1 11">Multi-pass membrane protein</topology>
    </subcellularLocation>
</comment>
<reference evidence="13" key="1">
    <citation type="thesis" date="2020" institute="ProQuest LLC" country="789 East Eisenhower Parkway, Ann Arbor, MI, USA">
        <title>Comparative Genomics and Chromosome Evolution.</title>
        <authorList>
            <person name="Mudd A.B."/>
        </authorList>
    </citation>
    <scope>NUCLEOTIDE SEQUENCE</scope>
    <source>
        <strain evidence="13">Female2</strain>
        <tissue evidence="13">Blood</tissue>
    </source>
</reference>
<evidence type="ECO:0000256" key="11">
    <source>
        <dbReference type="RuleBase" id="RU363047"/>
    </source>
</evidence>
<dbReference type="PRINTS" id="PR00245">
    <property type="entry name" value="OLFACTORYR"/>
</dbReference>
<evidence type="ECO:0000259" key="12">
    <source>
        <dbReference type="PROSITE" id="PS50262"/>
    </source>
</evidence>
<feature type="transmembrane region" description="Helical" evidence="11">
    <location>
        <begin position="102"/>
        <end position="120"/>
    </location>
</feature>
<keyword evidence="6 10" id="KW-0297">G-protein coupled receptor</keyword>
<feature type="domain" description="G-protein coupled receptors family 1 profile" evidence="12">
    <location>
        <begin position="41"/>
        <end position="290"/>
    </location>
</feature>
<keyword evidence="8 10" id="KW-0675">Receptor</keyword>
<dbReference type="PROSITE" id="PS50262">
    <property type="entry name" value="G_PROTEIN_RECEP_F1_2"/>
    <property type="match status" value="1"/>
</dbReference>
<dbReference type="PROSITE" id="PS00237">
    <property type="entry name" value="G_PROTEIN_RECEP_F1_1"/>
    <property type="match status" value="1"/>
</dbReference>
<dbReference type="EMBL" id="JAACNH010000009">
    <property type="protein sequence ID" value="KAG8433524.1"/>
    <property type="molecule type" value="Genomic_DNA"/>
</dbReference>
<dbReference type="CDD" id="cd13954">
    <property type="entry name" value="7tmA_OR"/>
    <property type="match status" value="1"/>
</dbReference>
<evidence type="ECO:0000256" key="2">
    <source>
        <dbReference type="ARBA" id="ARBA00022475"/>
    </source>
</evidence>
<accession>A0A8T2IR55</accession>
<evidence type="ECO:0000256" key="6">
    <source>
        <dbReference type="ARBA" id="ARBA00023040"/>
    </source>
</evidence>
<protein>
    <recommendedName>
        <fullName evidence="11">Olfactory receptor</fullName>
    </recommendedName>
</protein>
<keyword evidence="3 10" id="KW-0812">Transmembrane</keyword>
<evidence type="ECO:0000313" key="13">
    <source>
        <dbReference type="EMBL" id="KAG8433524.1"/>
    </source>
</evidence>
<evidence type="ECO:0000256" key="7">
    <source>
        <dbReference type="ARBA" id="ARBA00023136"/>
    </source>
</evidence>
<dbReference type="InterPro" id="IPR000725">
    <property type="entry name" value="Olfact_rcpt"/>
</dbReference>
<feature type="transmembrane region" description="Helical" evidence="11">
    <location>
        <begin position="62"/>
        <end position="82"/>
    </location>
</feature>
<organism evidence="13 14">
    <name type="scientific">Hymenochirus boettgeri</name>
    <name type="common">Congo dwarf clawed frog</name>
    <dbReference type="NCBI Taxonomy" id="247094"/>
    <lineage>
        <taxon>Eukaryota</taxon>
        <taxon>Metazoa</taxon>
        <taxon>Chordata</taxon>
        <taxon>Craniata</taxon>
        <taxon>Vertebrata</taxon>
        <taxon>Euteleostomi</taxon>
        <taxon>Amphibia</taxon>
        <taxon>Batrachia</taxon>
        <taxon>Anura</taxon>
        <taxon>Pipoidea</taxon>
        <taxon>Pipidae</taxon>
        <taxon>Pipinae</taxon>
        <taxon>Hymenochirus</taxon>
    </lineage>
</organism>
<dbReference type="InterPro" id="IPR000276">
    <property type="entry name" value="GPCR_Rhodpsn"/>
</dbReference>
<evidence type="ECO:0000256" key="4">
    <source>
        <dbReference type="ARBA" id="ARBA00022725"/>
    </source>
</evidence>
<keyword evidence="14" id="KW-1185">Reference proteome</keyword>
<dbReference type="GO" id="GO:0004930">
    <property type="term" value="F:G protein-coupled receptor activity"/>
    <property type="evidence" value="ECO:0007669"/>
    <property type="project" value="UniProtKB-KW"/>
</dbReference>
<comment type="similarity">
    <text evidence="10">Belongs to the G-protein coupled receptor 1 family.</text>
</comment>
<dbReference type="Proteomes" id="UP000812440">
    <property type="component" value="Chromosome 9"/>
</dbReference>
<dbReference type="GO" id="GO:0004984">
    <property type="term" value="F:olfactory receptor activity"/>
    <property type="evidence" value="ECO:0007669"/>
    <property type="project" value="InterPro"/>
</dbReference>
<comment type="caution">
    <text evidence="13">The sequence shown here is derived from an EMBL/GenBank/DDBJ whole genome shotgun (WGS) entry which is preliminary data.</text>
</comment>
<gene>
    <name evidence="13" type="ORF">GDO86_017713</name>
</gene>
<dbReference type="Pfam" id="PF13853">
    <property type="entry name" value="7tm_4"/>
    <property type="match status" value="1"/>
</dbReference>
<evidence type="ECO:0000256" key="10">
    <source>
        <dbReference type="RuleBase" id="RU000688"/>
    </source>
</evidence>
<sequence length="311" mass="35097">MEQGNVTSVEQFILLGFSHLPNERVALIFCFTCVYMFILLGNSLIILLVFKDQHLHNPMYLLLANFSFIDLITPSISVPKMISDLVSRECAISYTDCMVQMFFYIIITVTESYFLSVMSFDRYLAICFPLHYTMIMTNKTCVVLICGAWVFGGINAIIHTVLTINVDFCGPNHVRHFFCDTLSLLQLACSGIKLNIIVISVSTFLNGICNFLITLSSYIGIVSTILQINSKKGRIKSFYTCVSHLIVVSLFYGTLIFTYFQPDSSYTVSKDLSAPVIYTTVTPALNPFIYSLRNNDIKKATKRLIWKGPVT</sequence>
<dbReference type="OrthoDB" id="9444602at2759"/>
<keyword evidence="9 10" id="KW-0807">Transducer</keyword>
<evidence type="ECO:0000256" key="5">
    <source>
        <dbReference type="ARBA" id="ARBA00022989"/>
    </source>
</evidence>
<keyword evidence="4 11" id="KW-0552">Olfaction</keyword>
<keyword evidence="2 11" id="KW-1003">Cell membrane</keyword>
<proteinExistence type="inferred from homology"/>
<dbReference type="FunFam" id="1.20.1070.10:FF:000015">
    <property type="entry name" value="Olfactory receptor"/>
    <property type="match status" value="1"/>
</dbReference>
<dbReference type="SMART" id="SM01381">
    <property type="entry name" value="7TM_GPCR_Srsx"/>
    <property type="match status" value="1"/>
</dbReference>
<dbReference type="PANTHER" id="PTHR26452">
    <property type="entry name" value="OLFACTORY RECEPTOR"/>
    <property type="match status" value="1"/>
</dbReference>
<evidence type="ECO:0000256" key="8">
    <source>
        <dbReference type="ARBA" id="ARBA00023170"/>
    </source>
</evidence>
<keyword evidence="5 11" id="KW-1133">Transmembrane helix</keyword>
<keyword evidence="11" id="KW-0716">Sensory transduction</keyword>
<evidence type="ECO:0000313" key="14">
    <source>
        <dbReference type="Proteomes" id="UP000812440"/>
    </source>
</evidence>
<feature type="transmembrane region" description="Helical" evidence="11">
    <location>
        <begin position="238"/>
        <end position="260"/>
    </location>
</feature>
<feature type="transmembrane region" description="Helical" evidence="11">
    <location>
        <begin position="25"/>
        <end position="50"/>
    </location>
</feature>